<dbReference type="STRING" id="1291742.LOOC260_108240"/>
<dbReference type="Gene3D" id="3.40.50.620">
    <property type="entry name" value="HUPs"/>
    <property type="match status" value="2"/>
</dbReference>
<reference evidence="15 16" key="1">
    <citation type="submission" date="2014-11" db="EMBL/GenBank/DDBJ databases">
        <title>Complete genome sequence and analysis of Lactobacillus hokkaidonensis LOOC260T.</title>
        <authorList>
            <person name="Tanizawa Y."/>
            <person name="Tohno M."/>
            <person name="Kaminuma E."/>
            <person name="Nakamura Y."/>
            <person name="Arita M."/>
        </authorList>
    </citation>
    <scope>NUCLEOTIDE SEQUENCE [LARGE SCALE GENOMIC DNA]</scope>
    <source>
        <strain evidence="15 16">LOOC260</strain>
    </source>
</reference>
<dbReference type="InterPro" id="IPR014729">
    <property type="entry name" value="Rossmann-like_a/b/a_fold"/>
</dbReference>
<comment type="caution">
    <text evidence="9">Lacks conserved residue(s) required for the propagation of feature annotation.</text>
</comment>
<dbReference type="InterPro" id="IPR001412">
    <property type="entry name" value="aa-tRNA-synth_I_CS"/>
</dbReference>
<dbReference type="EMBL" id="AP014680">
    <property type="protein sequence ID" value="BAP85364.1"/>
    <property type="molecule type" value="Genomic_DNA"/>
</dbReference>
<dbReference type="FunFam" id="3.10.20.590:FF:000001">
    <property type="entry name" value="Leucine--tRNA ligase"/>
    <property type="match status" value="1"/>
</dbReference>
<dbReference type="FunFam" id="3.40.50.620:FF:000056">
    <property type="entry name" value="Leucine--tRNA ligase"/>
    <property type="match status" value="1"/>
</dbReference>
<dbReference type="Gene3D" id="3.10.20.590">
    <property type="match status" value="1"/>
</dbReference>
<feature type="domain" description="Aminoacyl-tRNA synthetase class Ia" evidence="11">
    <location>
        <begin position="415"/>
        <end position="605"/>
    </location>
</feature>
<organism evidence="15 16">
    <name type="scientific">Paucilactobacillus hokkaidonensis JCM 18461</name>
    <dbReference type="NCBI Taxonomy" id="1291742"/>
    <lineage>
        <taxon>Bacteria</taxon>
        <taxon>Bacillati</taxon>
        <taxon>Bacillota</taxon>
        <taxon>Bacilli</taxon>
        <taxon>Lactobacillales</taxon>
        <taxon>Lactobacillaceae</taxon>
        <taxon>Paucilactobacillus</taxon>
    </lineage>
</organism>
<keyword evidence="6 9" id="KW-0648">Protein biosynthesis</keyword>
<accession>A0A0A1GWD1</accession>
<feature type="domain" description="Leucyl-tRNA synthetase editing" evidence="14">
    <location>
        <begin position="221"/>
        <end position="402"/>
    </location>
</feature>
<evidence type="ECO:0000256" key="10">
    <source>
        <dbReference type="RuleBase" id="RU363035"/>
    </source>
</evidence>
<dbReference type="InterPro" id="IPR009008">
    <property type="entry name" value="Val/Leu/Ile-tRNA-synth_edit"/>
</dbReference>
<dbReference type="KEGG" id="lho:LOOC260_108240"/>
<keyword evidence="7 9" id="KW-0030">Aminoacyl-tRNA synthetase</keyword>
<dbReference type="InterPro" id="IPR002302">
    <property type="entry name" value="Leu-tRNA-ligase"/>
</dbReference>
<dbReference type="PRINTS" id="PR00985">
    <property type="entry name" value="TRNASYNTHLEU"/>
</dbReference>
<dbReference type="GO" id="GO:0002161">
    <property type="term" value="F:aminoacyl-tRNA deacylase activity"/>
    <property type="evidence" value="ECO:0007669"/>
    <property type="project" value="InterPro"/>
</dbReference>
<keyword evidence="2 9" id="KW-0963">Cytoplasm</keyword>
<dbReference type="RefSeq" id="WP_041093203.1">
    <property type="nucleotide sequence ID" value="NZ_AP014680.1"/>
</dbReference>
<evidence type="ECO:0000259" key="14">
    <source>
        <dbReference type="Pfam" id="PF13603"/>
    </source>
</evidence>
<dbReference type="Pfam" id="PF09334">
    <property type="entry name" value="tRNA-synt_1g"/>
    <property type="match status" value="1"/>
</dbReference>
<feature type="domain" description="Methionyl/Leucyl tRNA synthetase" evidence="13">
    <location>
        <begin position="39"/>
        <end position="158"/>
    </location>
</feature>
<dbReference type="Gene3D" id="1.10.730.10">
    <property type="entry name" value="Isoleucyl-tRNA Synthetase, Domain 1"/>
    <property type="match status" value="1"/>
</dbReference>
<dbReference type="GO" id="GO:0006429">
    <property type="term" value="P:leucyl-tRNA aminoacylation"/>
    <property type="evidence" value="ECO:0007669"/>
    <property type="project" value="UniProtKB-UniRule"/>
</dbReference>
<evidence type="ECO:0000256" key="7">
    <source>
        <dbReference type="ARBA" id="ARBA00023146"/>
    </source>
</evidence>
<evidence type="ECO:0000259" key="13">
    <source>
        <dbReference type="Pfam" id="PF09334"/>
    </source>
</evidence>
<comment type="similarity">
    <text evidence="1 9 10">Belongs to the class-I aminoacyl-tRNA synthetase family.</text>
</comment>
<evidence type="ECO:0000256" key="4">
    <source>
        <dbReference type="ARBA" id="ARBA00022741"/>
    </source>
</evidence>
<dbReference type="NCBIfam" id="TIGR00396">
    <property type="entry name" value="leuS_bact"/>
    <property type="match status" value="1"/>
</dbReference>
<comment type="catalytic activity">
    <reaction evidence="8 9">
        <text>tRNA(Leu) + L-leucine + ATP = L-leucyl-tRNA(Leu) + AMP + diphosphate</text>
        <dbReference type="Rhea" id="RHEA:11688"/>
        <dbReference type="Rhea" id="RHEA-COMP:9613"/>
        <dbReference type="Rhea" id="RHEA-COMP:9622"/>
        <dbReference type="ChEBI" id="CHEBI:30616"/>
        <dbReference type="ChEBI" id="CHEBI:33019"/>
        <dbReference type="ChEBI" id="CHEBI:57427"/>
        <dbReference type="ChEBI" id="CHEBI:78442"/>
        <dbReference type="ChEBI" id="CHEBI:78494"/>
        <dbReference type="ChEBI" id="CHEBI:456215"/>
        <dbReference type="EC" id="6.1.1.4"/>
    </reaction>
</comment>
<evidence type="ECO:0000313" key="15">
    <source>
        <dbReference type="EMBL" id="BAP85364.1"/>
    </source>
</evidence>
<comment type="subcellular location">
    <subcellularLocation>
        <location evidence="9">Cytoplasm</location>
    </subcellularLocation>
</comment>
<dbReference type="FunFam" id="1.10.730.10:FF:000011">
    <property type="entry name" value="Leucine--tRNA ligase chloroplastic/mitochondrial"/>
    <property type="match status" value="1"/>
</dbReference>
<dbReference type="HOGENOM" id="CLU_004427_0_0_9"/>
<feature type="short sequence motif" description="'KMSKS' region" evidence="9">
    <location>
        <begin position="578"/>
        <end position="582"/>
    </location>
</feature>
<name>A0A0A1GWD1_9LACO</name>
<keyword evidence="4 9" id="KW-0547">Nucleotide-binding</keyword>
<evidence type="ECO:0000256" key="5">
    <source>
        <dbReference type="ARBA" id="ARBA00022840"/>
    </source>
</evidence>
<dbReference type="Pfam" id="PF13603">
    <property type="entry name" value="tRNA-synt_1_2"/>
    <property type="match status" value="1"/>
</dbReference>
<keyword evidence="5 9" id="KW-0067">ATP-binding</keyword>
<gene>
    <name evidence="9 15" type="primary">leuS</name>
    <name evidence="15" type="ORF">LOOC260_108240</name>
</gene>
<evidence type="ECO:0000256" key="8">
    <source>
        <dbReference type="ARBA" id="ARBA00047469"/>
    </source>
</evidence>
<dbReference type="AlphaFoldDB" id="A0A0A1GWD1"/>
<evidence type="ECO:0000259" key="11">
    <source>
        <dbReference type="Pfam" id="PF00133"/>
    </source>
</evidence>
<dbReference type="Pfam" id="PF08264">
    <property type="entry name" value="Anticodon_1"/>
    <property type="match status" value="1"/>
</dbReference>
<evidence type="ECO:0000256" key="2">
    <source>
        <dbReference type="ARBA" id="ARBA00022490"/>
    </source>
</evidence>
<dbReference type="PANTHER" id="PTHR43740">
    <property type="entry name" value="LEUCYL-TRNA SYNTHETASE"/>
    <property type="match status" value="1"/>
</dbReference>
<dbReference type="InterPro" id="IPR025709">
    <property type="entry name" value="Leu_tRNA-synth_edit"/>
</dbReference>
<protein>
    <recommendedName>
        <fullName evidence="9">Leucine--tRNA ligase</fullName>
        <ecNumber evidence="9">6.1.1.4</ecNumber>
    </recommendedName>
    <alternativeName>
        <fullName evidence="9">Leucyl-tRNA synthetase</fullName>
        <shortName evidence="9">LeuRS</shortName>
    </alternativeName>
</protein>
<dbReference type="CDD" id="cd07958">
    <property type="entry name" value="Anticodon_Ia_Leu_BEm"/>
    <property type="match status" value="1"/>
</dbReference>
<dbReference type="GO" id="GO:0005829">
    <property type="term" value="C:cytosol"/>
    <property type="evidence" value="ECO:0007669"/>
    <property type="project" value="TreeGrafter"/>
</dbReference>
<feature type="binding site" evidence="9">
    <location>
        <position position="581"/>
    </location>
    <ligand>
        <name>ATP</name>
        <dbReference type="ChEBI" id="CHEBI:30616"/>
    </ligand>
</feature>
<dbReference type="Proteomes" id="UP000031620">
    <property type="component" value="Chromosome"/>
</dbReference>
<keyword evidence="3 9" id="KW-0436">Ligase</keyword>
<evidence type="ECO:0000313" key="16">
    <source>
        <dbReference type="Proteomes" id="UP000031620"/>
    </source>
</evidence>
<dbReference type="InterPro" id="IPR013155">
    <property type="entry name" value="M/V/L/I-tRNA-synth_anticd-bd"/>
</dbReference>
<sequence length="806" mass="92698">MAYNHDVIERKWQHYWKTNKTFKVDIDTTKPKYYALDMFPYPSGQGLHVGHPEGYTATDAIARMRRMQGFNVLHPMGWDAFGLPAEQYALKTGHNPKDFTSQNIKVFKHQIQSLGFSYDWDREVNTTDPKFYKWTQWIFEQLYKKGLAYEDKIMVNWAPDFMGGTVVANEEVVDGKTERGGYPVYRVPMRQWVLRITKYADRLIDDLDDVDWPESIKEQQRNWIGRSEGASVFFGVDQHPDDKVEVFTTRPDTLYGATYMVLAPEHELVNQITTTEQSEQVKAYQDEVSRRSDLERTDLNKDKSGVFTGAYGINPVTGKKIPIWIGDYVLASYGTGAIMAVPAHDDRDWEFAQKFGLDIIPVIEGGDVTKAAFTGEGAYINSDLVAGMDRKTAIHAMIEWLEEHHAGDKKINYRLRDWIFSRQRYWGEPIPVIHWEDGETTLVPEDELPLRLPATKQLEPSGTGESPLANIDDWVNVVDENGRKGTRETNTMPQWAGSSWYWLRYMDPNNDTELASQEALNYWSPVDLYVGGAEHAVLHLLYARFWHKFLYDLGIVPTKEPFQKLVNQGMILGKNHEKMSKSKGNVVNPDDIVDQYGADTLRLYEMFMGPLEDSVPWDEKGLHGSNKWIQRLWRLLIDDNNHLRDRVTTFNDGKLTKIYNQTVKKVTEDFSRLHFNTGISQLMVFVNEAYKVDDLPVEYMEGFVKMISPIMPHVAEELWSKFNESETIAYQKWPTYDPAQLIEDEVEVVVQINGKVKGHLTVAKDAAKDVLETQALADEHVKDNLVDKTVRKVIVVPNKIVNIVAN</sequence>
<dbReference type="EC" id="6.1.1.4" evidence="9"/>
<dbReference type="InterPro" id="IPR002300">
    <property type="entry name" value="aa-tRNA-synth_Ia"/>
</dbReference>
<dbReference type="FunFam" id="3.40.50.620:FF:000077">
    <property type="entry name" value="Leucine--tRNA ligase"/>
    <property type="match status" value="1"/>
</dbReference>
<dbReference type="CDD" id="cd00812">
    <property type="entry name" value="LeuRS_core"/>
    <property type="match status" value="1"/>
</dbReference>
<dbReference type="InterPro" id="IPR015413">
    <property type="entry name" value="Methionyl/Leucyl_tRNA_Synth"/>
</dbReference>
<dbReference type="HAMAP" id="MF_00049_B">
    <property type="entry name" value="Leu_tRNA_synth_B"/>
    <property type="match status" value="1"/>
</dbReference>
<dbReference type="GO" id="GO:0005524">
    <property type="term" value="F:ATP binding"/>
    <property type="evidence" value="ECO:0007669"/>
    <property type="project" value="UniProtKB-UniRule"/>
</dbReference>
<dbReference type="InterPro" id="IPR009080">
    <property type="entry name" value="tRNAsynth_Ia_anticodon-bd"/>
</dbReference>
<evidence type="ECO:0000259" key="12">
    <source>
        <dbReference type="Pfam" id="PF08264"/>
    </source>
</evidence>
<feature type="domain" description="Methionyl/Valyl/Leucyl/Isoleucyl-tRNA synthetase anticodon-binding" evidence="12">
    <location>
        <begin position="656"/>
        <end position="770"/>
    </location>
</feature>
<dbReference type="GO" id="GO:0004823">
    <property type="term" value="F:leucine-tRNA ligase activity"/>
    <property type="evidence" value="ECO:0007669"/>
    <property type="project" value="UniProtKB-UniRule"/>
</dbReference>
<evidence type="ECO:0000256" key="1">
    <source>
        <dbReference type="ARBA" id="ARBA00005594"/>
    </source>
</evidence>
<dbReference type="SUPFAM" id="SSF47323">
    <property type="entry name" value="Anticodon-binding domain of a subclass of class I aminoacyl-tRNA synthetases"/>
    <property type="match status" value="1"/>
</dbReference>
<evidence type="ECO:0000256" key="9">
    <source>
        <dbReference type="HAMAP-Rule" id="MF_00049"/>
    </source>
</evidence>
<proteinExistence type="inferred from homology"/>
<evidence type="ECO:0000256" key="6">
    <source>
        <dbReference type="ARBA" id="ARBA00022917"/>
    </source>
</evidence>
<dbReference type="SUPFAM" id="SSF52374">
    <property type="entry name" value="Nucleotidylyl transferase"/>
    <property type="match status" value="1"/>
</dbReference>
<dbReference type="PANTHER" id="PTHR43740:SF2">
    <property type="entry name" value="LEUCINE--TRNA LIGASE, MITOCHONDRIAL"/>
    <property type="match status" value="1"/>
</dbReference>
<dbReference type="Pfam" id="PF00133">
    <property type="entry name" value="tRNA-synt_1"/>
    <property type="match status" value="1"/>
</dbReference>
<dbReference type="PROSITE" id="PS00178">
    <property type="entry name" value="AA_TRNA_LIGASE_I"/>
    <property type="match status" value="1"/>
</dbReference>
<evidence type="ECO:0000256" key="3">
    <source>
        <dbReference type="ARBA" id="ARBA00022598"/>
    </source>
</evidence>
<dbReference type="SUPFAM" id="SSF50677">
    <property type="entry name" value="ValRS/IleRS/LeuRS editing domain"/>
    <property type="match status" value="1"/>
</dbReference>